<organism evidence="2 3">
    <name type="scientific">Deinococcus rufus</name>
    <dbReference type="NCBI Taxonomy" id="2136097"/>
    <lineage>
        <taxon>Bacteria</taxon>
        <taxon>Thermotogati</taxon>
        <taxon>Deinococcota</taxon>
        <taxon>Deinococci</taxon>
        <taxon>Deinococcales</taxon>
        <taxon>Deinococcaceae</taxon>
        <taxon>Deinococcus</taxon>
    </lineage>
</organism>
<keyword evidence="1" id="KW-1133">Transmembrane helix</keyword>
<protein>
    <submittedName>
        <fullName evidence="2">Uncharacterized protein</fullName>
    </submittedName>
</protein>
<sequence length="178" mass="19759">MTNISHSVEIVRNAGQGEIICQMLVSSFVWTVIWLGPWGSNANNLRIFSLFIAICSFPFGVIVSWHAFKRLAASKRTMLFCGYIIAALATIISFIWPANMPLFCHENIGSIYLIGFEYNHGAWSFLFATISFYVAAFILNSKQATVNGNIAVTIVRSCLVLGWTYNFAPLIPVSVFGC</sequence>
<comment type="caution">
    <text evidence="2">The sequence shown here is derived from an EMBL/GenBank/DDBJ whole genome shotgun (WGS) entry which is preliminary data.</text>
</comment>
<evidence type="ECO:0000313" key="2">
    <source>
        <dbReference type="EMBL" id="MFC3834733.1"/>
    </source>
</evidence>
<proteinExistence type="predicted"/>
<dbReference type="EMBL" id="JBHRZG010000024">
    <property type="protein sequence ID" value="MFC3834733.1"/>
    <property type="molecule type" value="Genomic_DNA"/>
</dbReference>
<evidence type="ECO:0000256" key="1">
    <source>
        <dbReference type="SAM" id="Phobius"/>
    </source>
</evidence>
<feature type="transmembrane region" description="Helical" evidence="1">
    <location>
        <begin position="118"/>
        <end position="139"/>
    </location>
</feature>
<gene>
    <name evidence="2" type="ORF">ACFOSB_17890</name>
</gene>
<feature type="transmembrane region" description="Helical" evidence="1">
    <location>
        <begin position="45"/>
        <end position="68"/>
    </location>
</feature>
<feature type="transmembrane region" description="Helical" evidence="1">
    <location>
        <begin position="20"/>
        <end position="39"/>
    </location>
</feature>
<feature type="transmembrane region" description="Helical" evidence="1">
    <location>
        <begin position="80"/>
        <end position="98"/>
    </location>
</feature>
<dbReference type="Proteomes" id="UP001595803">
    <property type="component" value="Unassembled WGS sequence"/>
</dbReference>
<keyword evidence="1" id="KW-0812">Transmembrane</keyword>
<keyword evidence="3" id="KW-1185">Reference proteome</keyword>
<reference evidence="3" key="1">
    <citation type="journal article" date="2019" name="Int. J. Syst. Evol. Microbiol.">
        <title>The Global Catalogue of Microorganisms (GCM) 10K type strain sequencing project: providing services to taxonomists for standard genome sequencing and annotation.</title>
        <authorList>
            <consortium name="The Broad Institute Genomics Platform"/>
            <consortium name="The Broad Institute Genome Sequencing Center for Infectious Disease"/>
            <person name="Wu L."/>
            <person name="Ma J."/>
        </authorList>
    </citation>
    <scope>NUCLEOTIDE SEQUENCE [LARGE SCALE GENOMIC DNA]</scope>
    <source>
        <strain evidence="3">CCTCC AB 2017081</strain>
    </source>
</reference>
<feature type="transmembrane region" description="Helical" evidence="1">
    <location>
        <begin position="146"/>
        <end position="165"/>
    </location>
</feature>
<accession>A0ABV7ZEC3</accession>
<evidence type="ECO:0000313" key="3">
    <source>
        <dbReference type="Proteomes" id="UP001595803"/>
    </source>
</evidence>
<keyword evidence="1" id="KW-0472">Membrane</keyword>
<name>A0ABV7ZEC3_9DEIO</name>